<dbReference type="Pfam" id="PF22191">
    <property type="entry name" value="IBR_1"/>
    <property type="match status" value="1"/>
</dbReference>
<evidence type="ECO:0000256" key="4">
    <source>
        <dbReference type="ARBA" id="ARBA00022723"/>
    </source>
</evidence>
<keyword evidence="12" id="KW-1185">Reference proteome</keyword>
<dbReference type="GO" id="GO:0008270">
    <property type="term" value="F:zinc ion binding"/>
    <property type="evidence" value="ECO:0007669"/>
    <property type="project" value="UniProtKB-KW"/>
</dbReference>
<dbReference type="PROSITE" id="PS51873">
    <property type="entry name" value="TRIAD"/>
    <property type="match status" value="1"/>
</dbReference>
<keyword evidence="5" id="KW-0677">Repeat</keyword>
<evidence type="ECO:0000259" key="9">
    <source>
        <dbReference type="PROSITE" id="PS50030"/>
    </source>
</evidence>
<keyword evidence="6" id="KW-0863">Zinc-finger</keyword>
<gene>
    <name evidence="11" type="ORF">EIN_328920</name>
</gene>
<dbReference type="GO" id="GO:0061630">
    <property type="term" value="F:ubiquitin protein ligase activity"/>
    <property type="evidence" value="ECO:0007669"/>
    <property type="project" value="UniProtKB-EC"/>
</dbReference>
<evidence type="ECO:0000256" key="1">
    <source>
        <dbReference type="ARBA" id="ARBA00001798"/>
    </source>
</evidence>
<dbReference type="SUPFAM" id="SSF57850">
    <property type="entry name" value="RING/U-box"/>
    <property type="match status" value="3"/>
</dbReference>
<keyword evidence="4" id="KW-0479">Metal-binding</keyword>
<dbReference type="GO" id="GO:0016567">
    <property type="term" value="P:protein ubiquitination"/>
    <property type="evidence" value="ECO:0007669"/>
    <property type="project" value="InterPro"/>
</dbReference>
<feature type="domain" description="RING-type" evidence="10">
    <location>
        <begin position="228"/>
        <end position="436"/>
    </location>
</feature>
<dbReference type="InterPro" id="IPR002867">
    <property type="entry name" value="IBR_dom"/>
</dbReference>
<keyword evidence="7" id="KW-0833">Ubl conjugation pathway</keyword>
<dbReference type="OrthoDB" id="10009520at2759"/>
<dbReference type="InterPro" id="IPR031127">
    <property type="entry name" value="E3_UB_ligase_RBR"/>
</dbReference>
<evidence type="ECO:0000256" key="7">
    <source>
        <dbReference type="ARBA" id="ARBA00022786"/>
    </source>
</evidence>
<keyword evidence="3" id="KW-0808">Transferase</keyword>
<evidence type="ECO:0000256" key="2">
    <source>
        <dbReference type="ARBA" id="ARBA00012251"/>
    </source>
</evidence>
<sequence length="577" mass="66180">MAIVDSFKKIYISKTVVCEDCLKTVSIFSKVYVCTVCGAFVICKRCHSERHPCAVCSTINDRQIVERFKGRKVKSIATLMQMGFNAITATNSLIRSSWNMDAAVQNALTTQSNEEEKRKREAKLVVMKKKVKSPNLKPSYITLQPLSFNTPDDLDSQSDSENVISYETPNKPKYEILTKEDIYNLFLDEINTFSEVNEVELDQSSIAVLSGGTNKPKKNGPSFELFMKDGTCDICYEEGRLVGERCGHMFCVKCWNDNLKTNATFSYDSFHCMQAGCVQPLSLQFVLSYCSKEVITLYKKMVVHNFLAQHRSYQRCCGNECERVIHVIHSGKPNIKVSCYCGHEFCFGCGRERHEPATCAEVEKWEGQYQEEAESQRAINAISKPCFHCGLMTERTKGCNHMTCPKCHGEWCWMCRGDWKNHGPKTGGFYRCTLYEKSEAKKLDEEAEKTKSDAERYEYYYEHFLNNKIEIGRFEEVVQHKKMLFEKTKNLAQVEVLGMICSSVENCLKALQYSYVKMFFLPRDDVASDLFLYRQEVLENSVIQLEKSVKEMTTTGQLPMLLEEAMNSKTIMNNLCQ</sequence>
<dbReference type="CDD" id="cd14270">
    <property type="entry name" value="UBA"/>
    <property type="match status" value="1"/>
</dbReference>
<dbReference type="OMA" id="CGRERHE"/>
<name>A0A0A1TXT1_ENTIV</name>
<dbReference type="KEGG" id="eiv:EIN_328920"/>
<dbReference type="InterPro" id="IPR015940">
    <property type="entry name" value="UBA"/>
</dbReference>
<dbReference type="PROSITE" id="PS50030">
    <property type="entry name" value="UBA"/>
    <property type="match status" value="1"/>
</dbReference>
<dbReference type="Gene3D" id="3.30.40.10">
    <property type="entry name" value="Zinc/RING finger domain, C3HC4 (zinc finger)"/>
    <property type="match status" value="1"/>
</dbReference>
<dbReference type="Gene3D" id="1.20.120.1750">
    <property type="match status" value="1"/>
</dbReference>
<dbReference type="GeneID" id="14885091"/>
<feature type="domain" description="UBA" evidence="9">
    <location>
        <begin position="63"/>
        <end position="110"/>
    </location>
</feature>
<dbReference type="PANTHER" id="PTHR11685">
    <property type="entry name" value="RBR FAMILY RING FINGER AND IBR DOMAIN-CONTAINING"/>
    <property type="match status" value="1"/>
</dbReference>
<dbReference type="EMBL" id="KB207015">
    <property type="protein sequence ID" value="ELP86185.1"/>
    <property type="molecule type" value="Genomic_DNA"/>
</dbReference>
<dbReference type="Proteomes" id="UP000014680">
    <property type="component" value="Unassembled WGS sequence"/>
</dbReference>
<proteinExistence type="predicted"/>
<protein>
    <recommendedName>
        <fullName evidence="2">RBR-type E3 ubiquitin transferase</fullName>
        <ecNumber evidence="2">2.3.2.31</ecNumber>
    </recommendedName>
</protein>
<comment type="catalytic activity">
    <reaction evidence="1">
        <text>[E2 ubiquitin-conjugating enzyme]-S-ubiquitinyl-L-cysteine + [acceptor protein]-L-lysine = [E2 ubiquitin-conjugating enzyme]-L-cysteine + [acceptor protein]-N(6)-ubiquitinyl-L-lysine.</text>
        <dbReference type="EC" id="2.3.2.31"/>
    </reaction>
</comment>
<evidence type="ECO:0000256" key="8">
    <source>
        <dbReference type="ARBA" id="ARBA00022833"/>
    </source>
</evidence>
<dbReference type="Pfam" id="PF01485">
    <property type="entry name" value="IBR"/>
    <property type="match status" value="1"/>
</dbReference>
<evidence type="ECO:0000259" key="10">
    <source>
        <dbReference type="PROSITE" id="PS51873"/>
    </source>
</evidence>
<dbReference type="AlphaFoldDB" id="A0A0A1TXT1"/>
<dbReference type="InterPro" id="IPR044066">
    <property type="entry name" value="TRIAD_supradom"/>
</dbReference>
<evidence type="ECO:0000313" key="11">
    <source>
        <dbReference type="EMBL" id="ELP86185.1"/>
    </source>
</evidence>
<evidence type="ECO:0000256" key="6">
    <source>
        <dbReference type="ARBA" id="ARBA00022771"/>
    </source>
</evidence>
<evidence type="ECO:0000256" key="3">
    <source>
        <dbReference type="ARBA" id="ARBA00022679"/>
    </source>
</evidence>
<organism evidence="11 12">
    <name type="scientific">Entamoeba invadens IP1</name>
    <dbReference type="NCBI Taxonomy" id="370355"/>
    <lineage>
        <taxon>Eukaryota</taxon>
        <taxon>Amoebozoa</taxon>
        <taxon>Evosea</taxon>
        <taxon>Archamoebae</taxon>
        <taxon>Mastigamoebida</taxon>
        <taxon>Entamoebidae</taxon>
        <taxon>Entamoeba</taxon>
    </lineage>
</organism>
<dbReference type="SMART" id="SM00647">
    <property type="entry name" value="IBR"/>
    <property type="match status" value="2"/>
</dbReference>
<evidence type="ECO:0000313" key="12">
    <source>
        <dbReference type="Proteomes" id="UP000014680"/>
    </source>
</evidence>
<evidence type="ECO:0000256" key="5">
    <source>
        <dbReference type="ARBA" id="ARBA00022737"/>
    </source>
</evidence>
<dbReference type="VEuPathDB" id="AmoebaDB:EIN_328920"/>
<dbReference type="RefSeq" id="XP_004185531.1">
    <property type="nucleotide sequence ID" value="XM_004185483.1"/>
</dbReference>
<accession>A0A0A1TXT1</accession>
<keyword evidence="8" id="KW-0862">Zinc</keyword>
<dbReference type="EC" id="2.3.2.31" evidence="2"/>
<dbReference type="InterPro" id="IPR013083">
    <property type="entry name" value="Znf_RING/FYVE/PHD"/>
</dbReference>
<reference evidence="11 12" key="1">
    <citation type="submission" date="2012-10" db="EMBL/GenBank/DDBJ databases">
        <authorList>
            <person name="Zafar N."/>
            <person name="Inman J."/>
            <person name="Hall N."/>
            <person name="Lorenzi H."/>
            <person name="Caler E."/>
        </authorList>
    </citation>
    <scope>NUCLEOTIDE SEQUENCE [LARGE SCALE GENOMIC DNA]</scope>
    <source>
        <strain evidence="11 12">IP1</strain>
    </source>
</reference>